<accession>A0ABV7LCI5</accession>
<dbReference type="NCBIfam" id="TIGR00089">
    <property type="entry name" value="MiaB/RimO family radical SAM methylthiotransferase"/>
    <property type="match status" value="1"/>
</dbReference>
<comment type="catalytic activity">
    <reaction evidence="9">
        <text>N(6)-dimethylallyladenosine(37) in tRNA + (sulfur carrier)-SH + AH2 + 2 S-adenosyl-L-methionine = 2-methylsulfanyl-N(6)-dimethylallyladenosine(37) in tRNA + (sulfur carrier)-H + 5'-deoxyadenosine + L-methionine + A + S-adenosyl-L-homocysteine + 2 H(+)</text>
        <dbReference type="Rhea" id="RHEA:37067"/>
        <dbReference type="Rhea" id="RHEA-COMP:10375"/>
        <dbReference type="Rhea" id="RHEA-COMP:10376"/>
        <dbReference type="Rhea" id="RHEA-COMP:14737"/>
        <dbReference type="Rhea" id="RHEA-COMP:14739"/>
        <dbReference type="ChEBI" id="CHEBI:13193"/>
        <dbReference type="ChEBI" id="CHEBI:15378"/>
        <dbReference type="ChEBI" id="CHEBI:17319"/>
        <dbReference type="ChEBI" id="CHEBI:17499"/>
        <dbReference type="ChEBI" id="CHEBI:29917"/>
        <dbReference type="ChEBI" id="CHEBI:57844"/>
        <dbReference type="ChEBI" id="CHEBI:57856"/>
        <dbReference type="ChEBI" id="CHEBI:59789"/>
        <dbReference type="ChEBI" id="CHEBI:64428"/>
        <dbReference type="ChEBI" id="CHEBI:74415"/>
        <dbReference type="ChEBI" id="CHEBI:74417"/>
        <dbReference type="EC" id="2.8.4.3"/>
    </reaction>
</comment>
<proteinExistence type="inferred from homology"/>
<dbReference type="PROSITE" id="PS01278">
    <property type="entry name" value="MTTASE_RADICAL"/>
    <property type="match status" value="1"/>
</dbReference>
<comment type="subcellular location">
    <subcellularLocation>
        <location evidence="9">Cytoplasm</location>
    </subcellularLocation>
</comment>
<keyword evidence="7 9" id="KW-0411">Iron-sulfur</keyword>
<feature type="binding site" evidence="9">
    <location>
        <position position="47"/>
    </location>
    <ligand>
        <name>[4Fe-4S] cluster</name>
        <dbReference type="ChEBI" id="CHEBI:49883"/>
        <label>1</label>
    </ligand>
</feature>
<dbReference type="SFLD" id="SFLDF00273">
    <property type="entry name" value="(dimethylallyl)adenosine_tRNA"/>
    <property type="match status" value="1"/>
</dbReference>
<dbReference type="Pfam" id="PF01938">
    <property type="entry name" value="TRAM"/>
    <property type="match status" value="1"/>
</dbReference>
<dbReference type="SFLD" id="SFLDG01061">
    <property type="entry name" value="methylthiotransferase"/>
    <property type="match status" value="1"/>
</dbReference>
<gene>
    <name evidence="9 13" type="primary">miaB</name>
    <name evidence="13" type="ORF">ACFOEX_03195</name>
</gene>
<dbReference type="PANTHER" id="PTHR43020:SF2">
    <property type="entry name" value="MITOCHONDRIAL TRNA METHYLTHIOTRANSFERASE CDK5RAP1"/>
    <property type="match status" value="1"/>
</dbReference>
<dbReference type="InterPro" id="IPR006463">
    <property type="entry name" value="MiaB_methiolase"/>
</dbReference>
<evidence type="ECO:0000259" key="12">
    <source>
        <dbReference type="PROSITE" id="PS51918"/>
    </source>
</evidence>
<evidence type="ECO:0000259" key="10">
    <source>
        <dbReference type="PROSITE" id="PS50926"/>
    </source>
</evidence>
<dbReference type="PANTHER" id="PTHR43020">
    <property type="entry name" value="CDK5 REGULATORY SUBUNIT-ASSOCIATED PROTEIN 1"/>
    <property type="match status" value="1"/>
</dbReference>
<dbReference type="PROSITE" id="PS51449">
    <property type="entry name" value="MTTASE_N"/>
    <property type="match status" value="1"/>
</dbReference>
<feature type="binding site" evidence="9">
    <location>
        <position position="11"/>
    </location>
    <ligand>
        <name>[4Fe-4S] cluster</name>
        <dbReference type="ChEBI" id="CHEBI:49883"/>
        <label>1</label>
    </ligand>
</feature>
<evidence type="ECO:0000256" key="9">
    <source>
        <dbReference type="HAMAP-Rule" id="MF_01864"/>
    </source>
</evidence>
<feature type="binding site" evidence="9">
    <location>
        <position position="165"/>
    </location>
    <ligand>
        <name>[4Fe-4S] cluster</name>
        <dbReference type="ChEBI" id="CHEBI:49883"/>
        <label>2</label>
        <note>4Fe-4S-S-AdoMet</note>
    </ligand>
</feature>
<dbReference type="InterPro" id="IPR002792">
    <property type="entry name" value="TRAM_dom"/>
</dbReference>
<dbReference type="InterPro" id="IPR038135">
    <property type="entry name" value="Methylthiotransferase_N_sf"/>
</dbReference>
<evidence type="ECO:0000256" key="5">
    <source>
        <dbReference type="ARBA" id="ARBA00022723"/>
    </source>
</evidence>
<dbReference type="InterPro" id="IPR020612">
    <property type="entry name" value="Methylthiotransferase_CS"/>
</dbReference>
<dbReference type="SFLD" id="SFLDS00029">
    <property type="entry name" value="Radical_SAM"/>
    <property type="match status" value="1"/>
</dbReference>
<feature type="domain" description="Radical SAM core" evidence="12">
    <location>
        <begin position="147"/>
        <end position="379"/>
    </location>
</feature>
<dbReference type="Gene3D" id="3.80.30.20">
    <property type="entry name" value="tm_1862 like domain"/>
    <property type="match status" value="1"/>
</dbReference>
<dbReference type="InterPro" id="IPR007197">
    <property type="entry name" value="rSAM"/>
</dbReference>
<dbReference type="PROSITE" id="PS51918">
    <property type="entry name" value="RADICAL_SAM"/>
    <property type="match status" value="1"/>
</dbReference>
<dbReference type="Proteomes" id="UP001595536">
    <property type="component" value="Unassembled WGS sequence"/>
</dbReference>
<dbReference type="InterPro" id="IPR006638">
    <property type="entry name" value="Elp3/MiaA/NifB-like_rSAM"/>
</dbReference>
<evidence type="ECO:0000259" key="11">
    <source>
        <dbReference type="PROSITE" id="PS51449"/>
    </source>
</evidence>
<dbReference type="NCBIfam" id="TIGR01574">
    <property type="entry name" value="miaB-methiolase"/>
    <property type="match status" value="1"/>
</dbReference>
<dbReference type="CDD" id="cd01335">
    <property type="entry name" value="Radical_SAM"/>
    <property type="match status" value="1"/>
</dbReference>
<keyword evidence="4 9" id="KW-0949">S-adenosyl-L-methionine</keyword>
<feature type="binding site" evidence="9">
    <location>
        <position position="168"/>
    </location>
    <ligand>
        <name>[4Fe-4S] cluster</name>
        <dbReference type="ChEBI" id="CHEBI:49883"/>
        <label>2</label>
        <note>4Fe-4S-S-AdoMet</note>
    </ligand>
</feature>
<name>A0ABV7LCI5_9HYPH</name>
<dbReference type="SFLD" id="SFLDG01082">
    <property type="entry name" value="B12-binding_domain_containing"/>
    <property type="match status" value="1"/>
</dbReference>
<comment type="function">
    <text evidence="1 9">Catalyzes the methylthiolation of N6-(dimethylallyl)adenosine (i(6)A), leading to the formation of 2-methylthio-N6-(dimethylallyl)adenosine (ms(2)i(6)A) at position 37 in tRNAs that read codons beginning with uridine.</text>
</comment>
<feature type="binding site" evidence="9">
    <location>
        <position position="85"/>
    </location>
    <ligand>
        <name>[4Fe-4S] cluster</name>
        <dbReference type="ChEBI" id="CHEBI:49883"/>
        <label>1</label>
    </ligand>
</feature>
<evidence type="ECO:0000256" key="4">
    <source>
        <dbReference type="ARBA" id="ARBA00022691"/>
    </source>
</evidence>
<feature type="binding site" evidence="9">
    <location>
        <position position="161"/>
    </location>
    <ligand>
        <name>[4Fe-4S] cluster</name>
        <dbReference type="ChEBI" id="CHEBI:49883"/>
        <label>2</label>
        <note>4Fe-4S-S-AdoMet</note>
    </ligand>
</feature>
<feature type="domain" description="TRAM" evidence="10">
    <location>
        <begin position="382"/>
        <end position="444"/>
    </location>
</feature>
<comment type="cofactor">
    <cofactor evidence="9">
        <name>[4Fe-4S] cluster</name>
        <dbReference type="ChEBI" id="CHEBI:49883"/>
    </cofactor>
    <text evidence="9">Binds 2 [4Fe-4S] clusters. One cluster is coordinated with 3 cysteines and an exchangeable S-adenosyl-L-methionine.</text>
</comment>
<evidence type="ECO:0000313" key="14">
    <source>
        <dbReference type="Proteomes" id="UP001595536"/>
    </source>
</evidence>
<keyword evidence="9" id="KW-0963">Cytoplasm</keyword>
<dbReference type="GO" id="GO:0035597">
    <property type="term" value="F:tRNA-2-methylthio-N(6)-dimethylallyladenosine(37) synthase activity"/>
    <property type="evidence" value="ECO:0007669"/>
    <property type="project" value="UniProtKB-EC"/>
</dbReference>
<evidence type="ECO:0000256" key="1">
    <source>
        <dbReference type="ARBA" id="ARBA00003234"/>
    </source>
</evidence>
<evidence type="ECO:0000256" key="7">
    <source>
        <dbReference type="ARBA" id="ARBA00023014"/>
    </source>
</evidence>
<dbReference type="SMART" id="SM00729">
    <property type="entry name" value="Elp3"/>
    <property type="match status" value="1"/>
</dbReference>
<dbReference type="InterPro" id="IPR023404">
    <property type="entry name" value="rSAM_horseshoe"/>
</dbReference>
<evidence type="ECO:0000256" key="2">
    <source>
        <dbReference type="ARBA" id="ARBA00022485"/>
    </source>
</evidence>
<dbReference type="InterPro" id="IPR013848">
    <property type="entry name" value="Methylthiotransferase_N"/>
</dbReference>
<organism evidence="13 14">
    <name type="scientific">Camelimonas abortus</name>
    <dbReference type="NCBI Taxonomy" id="1017184"/>
    <lineage>
        <taxon>Bacteria</taxon>
        <taxon>Pseudomonadati</taxon>
        <taxon>Pseudomonadota</taxon>
        <taxon>Alphaproteobacteria</taxon>
        <taxon>Hyphomicrobiales</taxon>
        <taxon>Chelatococcaceae</taxon>
        <taxon>Camelimonas</taxon>
    </lineage>
</organism>
<keyword evidence="3 9" id="KW-0808">Transferase</keyword>
<evidence type="ECO:0000256" key="6">
    <source>
        <dbReference type="ARBA" id="ARBA00023004"/>
    </source>
</evidence>
<evidence type="ECO:0000256" key="8">
    <source>
        <dbReference type="ARBA" id="ARBA00033765"/>
    </source>
</evidence>
<reference evidence="14" key="1">
    <citation type="journal article" date="2019" name="Int. J. Syst. Evol. Microbiol.">
        <title>The Global Catalogue of Microorganisms (GCM) 10K type strain sequencing project: providing services to taxonomists for standard genome sequencing and annotation.</title>
        <authorList>
            <consortium name="The Broad Institute Genomics Platform"/>
            <consortium name="The Broad Institute Genome Sequencing Center for Infectious Disease"/>
            <person name="Wu L."/>
            <person name="Ma J."/>
        </authorList>
    </citation>
    <scope>NUCLEOTIDE SEQUENCE [LARGE SCALE GENOMIC DNA]</scope>
    <source>
        <strain evidence="14">CCM 7941</strain>
    </source>
</reference>
<sequence length="475" mass="51806">MKKVHVKSYGCQMNVYDAERMADVLAAQGYEETPSVDDADLVILNTCHIREKAAEKVYSELGRIRENKAVRARQGLETRVVVAGCVAQAEGAEIMRRAPVVDVVVGPQSYHRLPELLAARNRDAAIDIEFPVEDKFRALPARRNGAEGRNVSAFLTIQEGCDKFCTFCVVPYTRGAETSRPVAALLEEAKRLVGLGVKELTLLGQNVNAWHGEGPDGKTWSLGRLLRRLADIDGVERLRYTTSHPRDMDDELIAAHRDVPQLMPYLHLPVQAGSDRILAAMNRRHTADDYRRIIDRVRAARPDIALSSDFIVGFPGETDADFAETMRLVNDVRFASAFSFKYSARPGTPAADREDQLPEDVKSARLAELQAALERDRIAFNQAMTGRVIEVLVDRKGRAAGQMAGKSPYLQGVHFEAPEAIFGAVAVVEVLEATAGSLRARYLGVKGASALGGGAFHQASAAPYSGAAQGIANAT</sequence>
<comment type="subunit">
    <text evidence="9">Monomer.</text>
</comment>
<protein>
    <recommendedName>
        <fullName evidence="8 9">tRNA-2-methylthio-N(6)-dimethylallyladenosine synthase</fullName>
        <ecNumber evidence="8 9">2.8.4.3</ecNumber>
    </recommendedName>
    <alternativeName>
        <fullName evidence="9">(Dimethylallyl)adenosine tRNA methylthiotransferase MiaB</fullName>
    </alternativeName>
    <alternativeName>
        <fullName evidence="9">tRNA-i(6)A37 methylthiotransferase</fullName>
    </alternativeName>
</protein>
<dbReference type="InterPro" id="IPR005839">
    <property type="entry name" value="Methylthiotransferase"/>
</dbReference>
<dbReference type="EMBL" id="JBHRUV010000017">
    <property type="protein sequence ID" value="MFC3265369.1"/>
    <property type="molecule type" value="Genomic_DNA"/>
</dbReference>
<evidence type="ECO:0000256" key="3">
    <source>
        <dbReference type="ARBA" id="ARBA00022679"/>
    </source>
</evidence>
<dbReference type="SUPFAM" id="SSF102114">
    <property type="entry name" value="Radical SAM enzymes"/>
    <property type="match status" value="1"/>
</dbReference>
<keyword evidence="2 9" id="KW-0004">4Fe-4S</keyword>
<dbReference type="Pfam" id="PF04055">
    <property type="entry name" value="Radical_SAM"/>
    <property type="match status" value="1"/>
</dbReference>
<feature type="domain" description="MTTase N-terminal" evidence="11">
    <location>
        <begin position="2"/>
        <end position="122"/>
    </location>
</feature>
<keyword evidence="9" id="KW-0819">tRNA processing</keyword>
<comment type="caution">
    <text evidence="13">The sequence shown here is derived from an EMBL/GenBank/DDBJ whole genome shotgun (WGS) entry which is preliminary data.</text>
</comment>
<dbReference type="RefSeq" id="WP_376831879.1">
    <property type="nucleotide sequence ID" value="NZ_JBHLWR010000006.1"/>
</dbReference>
<dbReference type="InterPro" id="IPR058240">
    <property type="entry name" value="rSAM_sf"/>
</dbReference>
<dbReference type="Pfam" id="PF00919">
    <property type="entry name" value="UPF0004"/>
    <property type="match status" value="1"/>
</dbReference>
<keyword evidence="5 9" id="KW-0479">Metal-binding</keyword>
<dbReference type="Gene3D" id="3.40.50.12160">
    <property type="entry name" value="Methylthiotransferase, N-terminal domain"/>
    <property type="match status" value="1"/>
</dbReference>
<dbReference type="EC" id="2.8.4.3" evidence="8 9"/>
<evidence type="ECO:0000313" key="13">
    <source>
        <dbReference type="EMBL" id="MFC3265369.1"/>
    </source>
</evidence>
<comment type="similarity">
    <text evidence="9">Belongs to the methylthiotransferase family. MiaB subfamily.</text>
</comment>
<dbReference type="PROSITE" id="PS50926">
    <property type="entry name" value="TRAM"/>
    <property type="match status" value="1"/>
</dbReference>
<keyword evidence="6 9" id="KW-0408">Iron</keyword>
<keyword evidence="14" id="KW-1185">Reference proteome</keyword>
<dbReference type="HAMAP" id="MF_01864">
    <property type="entry name" value="tRNA_metthiotr_MiaB"/>
    <property type="match status" value="1"/>
</dbReference>